<reference evidence="4" key="1">
    <citation type="submission" date="2016-11" db="EMBL/GenBank/DDBJ databases">
        <authorList>
            <person name="Varghese N."/>
            <person name="Submissions S."/>
        </authorList>
    </citation>
    <scope>NUCLEOTIDE SEQUENCE [LARGE SCALE GENOMIC DNA]</scope>
    <source>
        <strain evidence="4">DSM 17957</strain>
    </source>
</reference>
<feature type="domain" description="VIT" evidence="2">
    <location>
        <begin position="449"/>
        <end position="578"/>
    </location>
</feature>
<feature type="transmembrane region" description="Helical" evidence="1">
    <location>
        <begin position="295"/>
        <end position="315"/>
    </location>
</feature>
<keyword evidence="1" id="KW-0812">Transmembrane</keyword>
<dbReference type="STRING" id="1121919.SAMN02745975_02538"/>
<evidence type="ECO:0000313" key="3">
    <source>
        <dbReference type="EMBL" id="SHJ64287.1"/>
    </source>
</evidence>
<dbReference type="OrthoDB" id="1801976at2"/>
<feature type="transmembrane region" description="Helical" evidence="1">
    <location>
        <begin position="68"/>
        <end position="88"/>
    </location>
</feature>
<dbReference type="PROSITE" id="PS51468">
    <property type="entry name" value="VIT"/>
    <property type="match status" value="1"/>
</dbReference>
<feature type="transmembrane region" description="Helical" evidence="1">
    <location>
        <begin position="202"/>
        <end position="218"/>
    </location>
</feature>
<accession>A0A1M6KZ97</accession>
<feature type="transmembrane region" description="Helical" evidence="1">
    <location>
        <begin position="100"/>
        <end position="120"/>
    </location>
</feature>
<sequence length="897" mass="100695">MRKLFSPLFLSLFVLVPQVAAIGYVHFSFGLAYLKGFLLTILLMLLSGIGLSVYAYTKRKEEVLPTKIFLLISFIYTLFIIWGAVYALESFSPKGFVSPKLVFIASYMLSVLYGIVGTAYNTTTPGAAHEAVKYVLGLIAIPFLWFIGINLIGGMNSNMFMITFIVAGAYVMLFFIVKLFFIWKRNEEPITTDAKPSRKYSIALFVIAFCFPLAGLALNQSFADMGNDGFSAGLFGDFSHPFFFIIAAINGLLLLIPPVKNKELRLALFYLKSIGYSYILYFFIVFLPIMPLGFIGLIFYGLGVLILTPAMVTLLQGYHLLKEWKTLSQWWNKKRLAAIFSLGMITLPLSMGTAFMGDKGNFSAATQYLQYQETPANESVNLTKLKRTLKNLKGSLQVTRGEFGFSSGNTPILSSIYSHLVLDNKIISHDSVLRLENLFFDAGHNLGESNLSDPSIVDNRVRLLSASSETRFDEQNSVYKSWIHLKLENYTDTGNGEYQTEFKLPEGAYISDYYLDVLGTRKEGLLTDRRAALFIYRKIVNTRRDPGLLHYIGKNILELRVFPFGPKEIRETGFEIMHREPFTLTLDHQSIALNGAAEQKEIQVAGAVLLSAAQKNLLQAAVRAPKYYFVIDSSKNSNVAWHIRQIQDYVKANGITDAKVIFASYKLQEQPLSNIKNAVYRAEGGFNLNMAVHRILDKNDIDTFPIIIAVSDNMPKAVFPQNTELLSGKFPESAYYYGLNHNLTLTPYSFADNRPQGTVAKPTVEPILDYHGVYVSDNGKSELVLTDMDKRSFASTGNLYQDALLLDAMSRRASSSGERNSLELVRASFRTRILTPQTAFIVVETQEQEKELLEVQERLLNNPDATPTITLDEPSMQVCMVLILAVVLIIHRKKLKV</sequence>
<feature type="transmembrane region" description="Helical" evidence="1">
    <location>
        <begin position="132"/>
        <end position="153"/>
    </location>
</feature>
<evidence type="ECO:0000256" key="1">
    <source>
        <dbReference type="SAM" id="Phobius"/>
    </source>
</evidence>
<feature type="transmembrane region" description="Helical" evidence="1">
    <location>
        <begin position="238"/>
        <end position="256"/>
    </location>
</feature>
<protein>
    <submittedName>
        <fullName evidence="3">MSEP-CTERM protein</fullName>
    </submittedName>
</protein>
<dbReference type="EMBL" id="FQZV01000033">
    <property type="protein sequence ID" value="SHJ64287.1"/>
    <property type="molecule type" value="Genomic_DNA"/>
</dbReference>
<feature type="transmembrane region" description="Helical" evidence="1">
    <location>
        <begin position="336"/>
        <end position="357"/>
    </location>
</feature>
<evidence type="ECO:0000313" key="4">
    <source>
        <dbReference type="Proteomes" id="UP000184536"/>
    </source>
</evidence>
<dbReference type="NCBIfam" id="TIGR04286">
    <property type="entry name" value="MSEP-CTERM"/>
    <property type="match status" value="1"/>
</dbReference>
<keyword evidence="1" id="KW-1133">Transmembrane helix</keyword>
<organism evidence="3 4">
    <name type="scientific">Geosporobacter subterraneus DSM 17957</name>
    <dbReference type="NCBI Taxonomy" id="1121919"/>
    <lineage>
        <taxon>Bacteria</taxon>
        <taxon>Bacillati</taxon>
        <taxon>Bacillota</taxon>
        <taxon>Clostridia</taxon>
        <taxon>Peptostreptococcales</taxon>
        <taxon>Thermotaleaceae</taxon>
        <taxon>Geosporobacter</taxon>
    </lineage>
</organism>
<evidence type="ECO:0000259" key="2">
    <source>
        <dbReference type="PROSITE" id="PS51468"/>
    </source>
</evidence>
<name>A0A1M6KZ97_9FIRM</name>
<keyword evidence="4" id="KW-1185">Reference proteome</keyword>
<dbReference type="InterPro" id="IPR027550">
    <property type="entry name" value="MSEP-CTERM"/>
</dbReference>
<dbReference type="InterPro" id="IPR013694">
    <property type="entry name" value="VIT"/>
</dbReference>
<gene>
    <name evidence="3" type="ORF">SAMN02745975_02538</name>
</gene>
<feature type="transmembrane region" description="Helical" evidence="1">
    <location>
        <begin position="268"/>
        <end position="289"/>
    </location>
</feature>
<dbReference type="Proteomes" id="UP000184536">
    <property type="component" value="Unassembled WGS sequence"/>
</dbReference>
<keyword evidence="1" id="KW-0472">Membrane</keyword>
<feature type="transmembrane region" description="Helical" evidence="1">
    <location>
        <begin position="159"/>
        <end position="181"/>
    </location>
</feature>
<feature type="transmembrane region" description="Helical" evidence="1">
    <location>
        <begin position="37"/>
        <end position="56"/>
    </location>
</feature>
<proteinExistence type="predicted"/>
<dbReference type="RefSeq" id="WP_110941639.1">
    <property type="nucleotide sequence ID" value="NZ_FQZV01000033.1"/>
</dbReference>
<dbReference type="AlphaFoldDB" id="A0A1M6KZ97"/>